<evidence type="ECO:0000313" key="2">
    <source>
        <dbReference type="EMBL" id="CAE0813129.1"/>
    </source>
</evidence>
<protein>
    <submittedName>
        <fullName evidence="2">Uncharacterized protein</fullName>
    </submittedName>
</protein>
<dbReference type="EMBL" id="HBJA01069142">
    <property type="protein sequence ID" value="CAE0813128.1"/>
    <property type="molecule type" value="Transcribed_RNA"/>
</dbReference>
<sequence>MDCKDLQNATAWETNYKVLLFSDGTHYHTVLRENNRPVRSVRGPTAKIMNVQSKVAELSLKITKLCHQAARRDKVSPAAKAVQFPNHCALSGNNNHNNNCNW</sequence>
<dbReference type="AlphaFoldDB" id="A0A6T2AF05"/>
<dbReference type="EMBL" id="HBJA01069143">
    <property type="protein sequence ID" value="CAE0813129.1"/>
    <property type="molecule type" value="Transcribed_RNA"/>
</dbReference>
<accession>A0A6T2AF05</accession>
<evidence type="ECO:0000313" key="1">
    <source>
        <dbReference type="EMBL" id="CAE0813128.1"/>
    </source>
</evidence>
<gene>
    <name evidence="1" type="ORF">EGYM00163_LOCUS24279</name>
    <name evidence="2" type="ORF">EGYM00163_LOCUS24280</name>
</gene>
<name>A0A6T2AF05_9EUGL</name>
<organism evidence="2">
    <name type="scientific">Eutreptiella gymnastica</name>
    <dbReference type="NCBI Taxonomy" id="73025"/>
    <lineage>
        <taxon>Eukaryota</taxon>
        <taxon>Discoba</taxon>
        <taxon>Euglenozoa</taxon>
        <taxon>Euglenida</taxon>
        <taxon>Spirocuta</taxon>
        <taxon>Euglenophyceae</taxon>
        <taxon>Eutreptiales</taxon>
        <taxon>Eutreptiaceae</taxon>
        <taxon>Eutreptiella</taxon>
    </lineage>
</organism>
<reference evidence="2" key="1">
    <citation type="submission" date="2021-01" db="EMBL/GenBank/DDBJ databases">
        <authorList>
            <person name="Corre E."/>
            <person name="Pelletier E."/>
            <person name="Niang G."/>
            <person name="Scheremetjew M."/>
            <person name="Finn R."/>
            <person name="Kale V."/>
            <person name="Holt S."/>
            <person name="Cochrane G."/>
            <person name="Meng A."/>
            <person name="Brown T."/>
            <person name="Cohen L."/>
        </authorList>
    </citation>
    <scope>NUCLEOTIDE SEQUENCE</scope>
    <source>
        <strain evidence="2">CCMP1594</strain>
    </source>
</reference>
<proteinExistence type="predicted"/>